<evidence type="ECO:0000313" key="2">
    <source>
        <dbReference type="EMBL" id="NOU52674.1"/>
    </source>
</evidence>
<dbReference type="InterPro" id="IPR024079">
    <property type="entry name" value="MetalloPept_cat_dom_sf"/>
</dbReference>
<dbReference type="Proteomes" id="UP000586305">
    <property type="component" value="Unassembled WGS sequence"/>
</dbReference>
<organism evidence="2 3">
    <name type="scientific">Pseudoalteromonas caenipelagi</name>
    <dbReference type="NCBI Taxonomy" id="2726988"/>
    <lineage>
        <taxon>Bacteria</taxon>
        <taxon>Pseudomonadati</taxon>
        <taxon>Pseudomonadota</taxon>
        <taxon>Gammaproteobacteria</taxon>
        <taxon>Alteromonadales</taxon>
        <taxon>Pseudoalteromonadaceae</taxon>
        <taxon>Pseudoalteromonas</taxon>
    </lineage>
</organism>
<dbReference type="Pfam" id="PF17963">
    <property type="entry name" value="Big_9"/>
    <property type="match status" value="1"/>
</dbReference>
<evidence type="ECO:0000259" key="1">
    <source>
        <dbReference type="PROSITE" id="PS51841"/>
    </source>
</evidence>
<name>A0A849VLP8_9GAMM</name>
<dbReference type="Gene3D" id="3.40.390.10">
    <property type="entry name" value="Collagenase (Catalytic Domain)"/>
    <property type="match status" value="1"/>
</dbReference>
<dbReference type="EMBL" id="JABBPG010000011">
    <property type="protein sequence ID" value="NOU52674.1"/>
    <property type="molecule type" value="Genomic_DNA"/>
</dbReference>
<comment type="caution">
    <text evidence="2">The sequence shown here is derived from an EMBL/GenBank/DDBJ whole genome shotgun (WGS) entry which is preliminary data.</text>
</comment>
<dbReference type="AlphaFoldDB" id="A0A849VLP8"/>
<dbReference type="Pfam" id="PF00932">
    <property type="entry name" value="LTD"/>
    <property type="match status" value="1"/>
</dbReference>
<proteinExistence type="predicted"/>
<protein>
    <recommendedName>
        <fullName evidence="1">LTD domain-containing protein</fullName>
    </recommendedName>
</protein>
<evidence type="ECO:0000313" key="3">
    <source>
        <dbReference type="Proteomes" id="UP000586305"/>
    </source>
</evidence>
<reference evidence="2 3" key="1">
    <citation type="submission" date="2020-04" db="EMBL/GenBank/DDBJ databases">
        <title>Pseudoalteromonas caenipelagi sp. nov., isolated from a tidal flat.</title>
        <authorList>
            <person name="Park S."/>
            <person name="Yoon J.-H."/>
        </authorList>
    </citation>
    <scope>NUCLEOTIDE SEQUENCE [LARGE SCALE GENOMIC DNA]</scope>
    <source>
        <strain evidence="2 3">JBTF-M23</strain>
    </source>
</reference>
<feature type="domain" description="LTD" evidence="1">
    <location>
        <begin position="330"/>
        <end position="450"/>
    </location>
</feature>
<keyword evidence="3" id="KW-1185">Reference proteome</keyword>
<dbReference type="Gene3D" id="2.60.40.3010">
    <property type="match status" value="1"/>
</dbReference>
<dbReference type="InterPro" id="IPR001322">
    <property type="entry name" value="Lamin_tail_dom"/>
</dbReference>
<sequence>MKNELLKLSILSVALTHLSGCDLFDNKNNNVEPYISADLAKNIDERSQVTGYLHIIDRDGRIKTRNVLQTDGPEVIDLKITDNQISFIAPEVVADTDIKFTIEATDDDGAYSELVLTSTIKQVNQAPQAIPQTISVQFNDSVDFSLAAQDPDNDLLFFSLQSPEVGELQLVNEEKQTYRYTPSKNAIIDQVITLEVSDGELSDTAAITLDIVDTSTPLLLESYPKHQTPIFKVDAPIQLAFSDNMSATWLTVQSGSQCNGPIQLSANDFSTCLAYDLSAEPQDEQFLVTVKPTSTLENEAVYQLKITDQVTNFHGTPFEQEQIIVFRTGSKGLLISEVSASQYPEDNRWIEIYNGTANTVDLGQYSIVANSLKLDDYSEQGERTFPLRPHTLGSGEFIVVQSQAGPQIWQNGTTNSAQLMLIGDGEYAPAWNSSGFVELKSNDTTVDFVRFGKSTKEPSSAEQWHDTTRLESPSIALGQSIVRSQLLTDTNSAADWQVATFMTPAGPNDINCSDDKDLDGIPDCAEQPNSTFAGLPLYDWGARVEQRDIFIEVDYMQSEDAGVRPHKASLDKVKAAFAQQSVAVHFDAGSLFHPDEGTSPELHDLSGGNEVAFSASTSFATQQDAPSILDYKAKHFDLRRRPIFHYMLMANSQQPDGSPGSSGVAELYGNDLIISMGGWGLTTATPAMENLTYNLQAGTIMHELGHNLGLLHGGNDNANFKPNHVSVMNYMYQLDGLPTIGNNEGDRYFRRFYQGNANCFPEGSEILNGPFGPVENFTISYSHGTNTAIDEALIDESKGLHNASSSSVDFDCNGNQTDILKNFDINGDQDTASVLTDFDEWSNLVLNFATYWSGANSGLSQTRATKVSRSIMHSDKQTIQKEQMPPTYLLMLIKQVANYEKN</sequence>
<dbReference type="GO" id="GO:0008237">
    <property type="term" value="F:metallopeptidase activity"/>
    <property type="evidence" value="ECO:0007669"/>
    <property type="project" value="InterPro"/>
</dbReference>
<accession>A0A849VLP8</accession>
<dbReference type="RefSeq" id="WP_171627729.1">
    <property type="nucleotide sequence ID" value="NZ_JABBPG010000011.1"/>
</dbReference>
<gene>
    <name evidence="2" type="ORF">HG263_19395</name>
</gene>
<dbReference type="SUPFAM" id="SSF55486">
    <property type="entry name" value="Metalloproteases ('zincins'), catalytic domain"/>
    <property type="match status" value="1"/>
</dbReference>
<dbReference type="PROSITE" id="PS51841">
    <property type="entry name" value="LTD"/>
    <property type="match status" value="1"/>
</dbReference>